<dbReference type="PROSITE" id="PS50042">
    <property type="entry name" value="CNMP_BINDING_3"/>
    <property type="match status" value="1"/>
</dbReference>
<keyword evidence="2" id="KW-0238">DNA-binding</keyword>
<dbReference type="CDD" id="cd00038">
    <property type="entry name" value="CAP_ED"/>
    <property type="match status" value="1"/>
</dbReference>
<organism evidence="6">
    <name type="scientific">mine drainage metagenome</name>
    <dbReference type="NCBI Taxonomy" id="410659"/>
    <lineage>
        <taxon>unclassified sequences</taxon>
        <taxon>metagenomes</taxon>
        <taxon>ecological metagenomes</taxon>
    </lineage>
</organism>
<dbReference type="InterPro" id="IPR036390">
    <property type="entry name" value="WH_DNA-bd_sf"/>
</dbReference>
<keyword evidence="3" id="KW-0804">Transcription</keyword>
<evidence type="ECO:0000259" key="4">
    <source>
        <dbReference type="PROSITE" id="PS50042"/>
    </source>
</evidence>
<dbReference type="EMBL" id="MLJW01008674">
    <property type="protein sequence ID" value="OIQ63807.1"/>
    <property type="molecule type" value="Genomic_DNA"/>
</dbReference>
<dbReference type="GO" id="GO:0006355">
    <property type="term" value="P:regulation of DNA-templated transcription"/>
    <property type="evidence" value="ECO:0007669"/>
    <property type="project" value="InterPro"/>
</dbReference>
<dbReference type="PROSITE" id="PS51063">
    <property type="entry name" value="HTH_CRP_2"/>
    <property type="match status" value="1"/>
</dbReference>
<dbReference type="InterPro" id="IPR014710">
    <property type="entry name" value="RmlC-like_jellyroll"/>
</dbReference>
<dbReference type="Pfam" id="PF13545">
    <property type="entry name" value="HTH_Crp_2"/>
    <property type="match status" value="1"/>
</dbReference>
<evidence type="ECO:0000313" key="6">
    <source>
        <dbReference type="EMBL" id="OIQ63807.1"/>
    </source>
</evidence>
<evidence type="ECO:0000256" key="1">
    <source>
        <dbReference type="ARBA" id="ARBA00023015"/>
    </source>
</evidence>
<sequence>MKLASLCVTCPNNKSGFCGTLLGSASEIPNARRQPGWQRFTAARAGEQIVARDQVPDDIFVLCRGWAFRYFQLSDGRRQILKFLLPGDLFSSAAIFEETPHFSVKALTGVQINGFARSELRTRCFAEPAVQSTVGQTCVAEARDAAEFLAVLGQCSAEQRIAYLLLHLMRRIAAGQVIREQRYPFPLRQQHIADTVGLTSVHVSRVLGLFRDRRIVVLSEGVLEVFNLPELERIGSLK</sequence>
<dbReference type="InterPro" id="IPR036388">
    <property type="entry name" value="WH-like_DNA-bd_sf"/>
</dbReference>
<reference evidence="6" key="1">
    <citation type="submission" date="2016-10" db="EMBL/GenBank/DDBJ databases">
        <title>Sequence of Gallionella enrichment culture.</title>
        <authorList>
            <person name="Poehlein A."/>
            <person name="Muehling M."/>
            <person name="Daniel R."/>
        </authorList>
    </citation>
    <scope>NUCLEOTIDE SEQUENCE</scope>
</reference>
<dbReference type="InterPro" id="IPR012318">
    <property type="entry name" value="HTH_CRP"/>
</dbReference>
<keyword evidence="1" id="KW-0805">Transcription regulation</keyword>
<dbReference type="InterPro" id="IPR000595">
    <property type="entry name" value="cNMP-bd_dom"/>
</dbReference>
<dbReference type="Pfam" id="PF00027">
    <property type="entry name" value="cNMP_binding"/>
    <property type="match status" value="1"/>
</dbReference>
<protein>
    <submittedName>
        <fullName evidence="6">Transcriptional activatory protein AadR</fullName>
    </submittedName>
</protein>
<evidence type="ECO:0000256" key="2">
    <source>
        <dbReference type="ARBA" id="ARBA00023125"/>
    </source>
</evidence>
<dbReference type="Gene3D" id="1.10.10.10">
    <property type="entry name" value="Winged helix-like DNA-binding domain superfamily/Winged helix DNA-binding domain"/>
    <property type="match status" value="1"/>
</dbReference>
<proteinExistence type="predicted"/>
<dbReference type="AlphaFoldDB" id="A0A1J5P7P1"/>
<feature type="domain" description="Cyclic nucleotide-binding" evidence="4">
    <location>
        <begin position="40"/>
        <end position="100"/>
    </location>
</feature>
<dbReference type="InterPro" id="IPR018490">
    <property type="entry name" value="cNMP-bd_dom_sf"/>
</dbReference>
<dbReference type="Gene3D" id="2.60.120.10">
    <property type="entry name" value="Jelly Rolls"/>
    <property type="match status" value="1"/>
</dbReference>
<dbReference type="SUPFAM" id="SSF51206">
    <property type="entry name" value="cAMP-binding domain-like"/>
    <property type="match status" value="1"/>
</dbReference>
<dbReference type="SUPFAM" id="SSF46785">
    <property type="entry name" value="Winged helix' DNA-binding domain"/>
    <property type="match status" value="1"/>
</dbReference>
<dbReference type="SMART" id="SM00100">
    <property type="entry name" value="cNMP"/>
    <property type="match status" value="1"/>
</dbReference>
<gene>
    <name evidence="6" type="primary">aadR_3</name>
    <name evidence="6" type="ORF">GALL_546510</name>
</gene>
<evidence type="ECO:0000256" key="3">
    <source>
        <dbReference type="ARBA" id="ARBA00023163"/>
    </source>
</evidence>
<evidence type="ECO:0000259" key="5">
    <source>
        <dbReference type="PROSITE" id="PS51063"/>
    </source>
</evidence>
<dbReference type="GO" id="GO:0003677">
    <property type="term" value="F:DNA binding"/>
    <property type="evidence" value="ECO:0007669"/>
    <property type="project" value="UniProtKB-KW"/>
</dbReference>
<accession>A0A1J5P7P1</accession>
<comment type="caution">
    <text evidence="6">The sequence shown here is derived from an EMBL/GenBank/DDBJ whole genome shotgun (WGS) entry which is preliminary data.</text>
</comment>
<name>A0A1J5P7P1_9ZZZZ</name>
<feature type="domain" description="HTH crp-type" evidence="5">
    <location>
        <begin position="155"/>
        <end position="229"/>
    </location>
</feature>